<dbReference type="Proteomes" id="UP001062846">
    <property type="component" value="Chromosome 13"/>
</dbReference>
<proteinExistence type="predicted"/>
<accession>A0ACC0L8X8</accession>
<name>A0ACC0L8X8_RHOML</name>
<dbReference type="EMBL" id="CM046400">
    <property type="protein sequence ID" value="KAI8525176.1"/>
    <property type="molecule type" value="Genomic_DNA"/>
</dbReference>
<evidence type="ECO:0000313" key="2">
    <source>
        <dbReference type="Proteomes" id="UP001062846"/>
    </source>
</evidence>
<keyword evidence="2" id="KW-1185">Reference proteome</keyword>
<reference evidence="1" key="1">
    <citation type="submission" date="2022-02" db="EMBL/GenBank/DDBJ databases">
        <title>Plant Genome Project.</title>
        <authorList>
            <person name="Zhang R.-G."/>
        </authorList>
    </citation>
    <scope>NUCLEOTIDE SEQUENCE</scope>
    <source>
        <strain evidence="1">AT1</strain>
    </source>
</reference>
<comment type="caution">
    <text evidence="1">The sequence shown here is derived from an EMBL/GenBank/DDBJ whole genome shotgun (WGS) entry which is preliminary data.</text>
</comment>
<organism evidence="1 2">
    <name type="scientific">Rhododendron molle</name>
    <name type="common">Chinese azalea</name>
    <name type="synonym">Azalea mollis</name>
    <dbReference type="NCBI Taxonomy" id="49168"/>
    <lineage>
        <taxon>Eukaryota</taxon>
        <taxon>Viridiplantae</taxon>
        <taxon>Streptophyta</taxon>
        <taxon>Embryophyta</taxon>
        <taxon>Tracheophyta</taxon>
        <taxon>Spermatophyta</taxon>
        <taxon>Magnoliopsida</taxon>
        <taxon>eudicotyledons</taxon>
        <taxon>Gunneridae</taxon>
        <taxon>Pentapetalae</taxon>
        <taxon>asterids</taxon>
        <taxon>Ericales</taxon>
        <taxon>Ericaceae</taxon>
        <taxon>Ericoideae</taxon>
        <taxon>Rhodoreae</taxon>
        <taxon>Rhododendron</taxon>
    </lineage>
</organism>
<gene>
    <name evidence="1" type="ORF">RHMOL_Rhmol13G0208700</name>
</gene>
<protein>
    <submittedName>
        <fullName evidence="1">Uncharacterized protein</fullName>
    </submittedName>
</protein>
<sequence length="100" mass="11107">MELGLYLGLTSVVMERDSQSIINMLNGQIQVSQDVCVVLNDVRALGRNFHSCIFSFSRRSTNNVAHVLACKGLVGEGCSFWTESPPTWILDPLFRDRSSA</sequence>
<evidence type="ECO:0000313" key="1">
    <source>
        <dbReference type="EMBL" id="KAI8525176.1"/>
    </source>
</evidence>